<evidence type="ECO:0000259" key="1">
    <source>
        <dbReference type="Pfam" id="PF01243"/>
    </source>
</evidence>
<dbReference type="STRING" id="1005944.SAMN05192576_0419"/>
<sequence length="190" mass="20536">MGKVHDGITGRVRAFVEAQPVFFVATAPSGDGGHVNVSPKGLADTFVVVDEHTVAYLDLTASGAETIAHLRQNGRVTVMFCSFEAKPNVVRLYGRGRVVGLYDEDFADWAARFPANPAARAVIVVDVERVSDSCGYALPLMTLDEERDLLTPNMERRGAEGVVEYRRLKNRTSIDGIPAFDDDPGPVSGA</sequence>
<reference evidence="2 3" key="1">
    <citation type="submission" date="2016-10" db="EMBL/GenBank/DDBJ databases">
        <authorList>
            <person name="de Groot N.N."/>
        </authorList>
    </citation>
    <scope>NUCLEOTIDE SEQUENCE [LARGE SCALE GENOMIC DNA]</scope>
    <source>
        <strain evidence="2 3">CGMCC 1.11147</strain>
    </source>
</reference>
<feature type="domain" description="Pyridoxamine 5'-phosphate oxidase N-terminal" evidence="1">
    <location>
        <begin position="9"/>
        <end position="133"/>
    </location>
</feature>
<dbReference type="PANTHER" id="PTHR39336">
    <property type="entry name" value="PYRIDOXAMINE PHOSPHATE OXIDASE FAMILY PROTEIN (AFU_ORTHOLOGUE AFUA_6G11440)"/>
    <property type="match status" value="1"/>
</dbReference>
<gene>
    <name evidence="2" type="ORF">SAMN05192576_0419</name>
</gene>
<dbReference type="SUPFAM" id="SSF50475">
    <property type="entry name" value="FMN-binding split barrel"/>
    <property type="match status" value="1"/>
</dbReference>
<dbReference type="OrthoDB" id="115989at2"/>
<keyword evidence="3" id="KW-1185">Reference proteome</keyword>
<dbReference type="Proteomes" id="UP000199004">
    <property type="component" value="Unassembled WGS sequence"/>
</dbReference>
<organism evidence="2 3">
    <name type="scientific">Nocardioides szechwanensis</name>
    <dbReference type="NCBI Taxonomy" id="1005944"/>
    <lineage>
        <taxon>Bacteria</taxon>
        <taxon>Bacillati</taxon>
        <taxon>Actinomycetota</taxon>
        <taxon>Actinomycetes</taxon>
        <taxon>Propionibacteriales</taxon>
        <taxon>Nocardioidaceae</taxon>
        <taxon>Nocardioides</taxon>
    </lineage>
</organism>
<dbReference type="Gene3D" id="2.30.110.10">
    <property type="entry name" value="Electron Transport, Fmn-binding Protein, Chain A"/>
    <property type="match status" value="1"/>
</dbReference>
<proteinExistence type="predicted"/>
<dbReference type="Pfam" id="PF01243">
    <property type="entry name" value="PNPOx_N"/>
    <property type="match status" value="1"/>
</dbReference>
<dbReference type="EMBL" id="FNIC01000001">
    <property type="protein sequence ID" value="SDM58638.1"/>
    <property type="molecule type" value="Genomic_DNA"/>
</dbReference>
<name>A0A1G9UFE9_9ACTN</name>
<dbReference type="RefSeq" id="WP_091021456.1">
    <property type="nucleotide sequence ID" value="NZ_BKAE01000005.1"/>
</dbReference>
<evidence type="ECO:0000313" key="2">
    <source>
        <dbReference type="EMBL" id="SDM58638.1"/>
    </source>
</evidence>
<dbReference type="AlphaFoldDB" id="A0A1G9UFE9"/>
<dbReference type="InterPro" id="IPR011576">
    <property type="entry name" value="Pyridox_Oxase_N"/>
</dbReference>
<accession>A0A1G9UFE9</accession>
<evidence type="ECO:0000313" key="3">
    <source>
        <dbReference type="Proteomes" id="UP000199004"/>
    </source>
</evidence>
<dbReference type="InterPro" id="IPR012349">
    <property type="entry name" value="Split_barrel_FMN-bd"/>
</dbReference>
<protein>
    <submittedName>
        <fullName evidence="2">Pyridoxamine 5'-phosphate oxidase</fullName>
    </submittedName>
</protein>
<dbReference type="PANTHER" id="PTHR39336:SF1">
    <property type="entry name" value="PYRIDOXAMINE PHOSPHATE OXIDASE FAMILY PROTEIN (AFU_ORTHOLOGUE AFUA_6G11440)"/>
    <property type="match status" value="1"/>
</dbReference>